<accession>A0A1V8NS45</accession>
<evidence type="ECO:0000313" key="2">
    <source>
        <dbReference type="Proteomes" id="UP000192573"/>
    </source>
</evidence>
<organism evidence="1 2">
    <name type="scientific">Citrobacter braakii</name>
    <dbReference type="NCBI Taxonomy" id="57706"/>
    <lineage>
        <taxon>Bacteria</taxon>
        <taxon>Pseudomonadati</taxon>
        <taxon>Pseudomonadota</taxon>
        <taxon>Gammaproteobacteria</taxon>
        <taxon>Enterobacterales</taxon>
        <taxon>Enterobacteriaceae</taxon>
        <taxon>Citrobacter</taxon>
        <taxon>Citrobacter freundii complex</taxon>
    </lineage>
</organism>
<proteinExistence type="predicted"/>
<dbReference type="Proteomes" id="UP000192573">
    <property type="component" value="Unassembled WGS sequence"/>
</dbReference>
<evidence type="ECO:0000313" key="1">
    <source>
        <dbReference type="EMBL" id="OQM39233.1"/>
    </source>
</evidence>
<protein>
    <submittedName>
        <fullName evidence="1">Uncharacterized protein</fullName>
    </submittedName>
</protein>
<dbReference type="EMBL" id="NAEW01000028">
    <property type="protein sequence ID" value="OQM39233.1"/>
    <property type="molecule type" value="Genomic_DNA"/>
</dbReference>
<name>A0A1V8NS45_CITBR</name>
<sequence length="62" mass="7287">MLFQDCNMQHQPVKDLFLVFRILLSMEKPVYIRHHAGFILKNMTVEKVIFGLVQKSSIWLPG</sequence>
<gene>
    <name evidence="1" type="ORF">BZK42_25815</name>
</gene>
<comment type="caution">
    <text evidence="1">The sequence shown here is derived from an EMBL/GenBank/DDBJ whole genome shotgun (WGS) entry which is preliminary data.</text>
</comment>
<reference evidence="1 2" key="1">
    <citation type="submission" date="2017-03" db="EMBL/GenBank/DDBJ databases">
        <authorList>
            <person name="Afonso C.L."/>
            <person name="Miller P.J."/>
            <person name="Scott M.A."/>
            <person name="Spackman E."/>
            <person name="Goraichik I."/>
            <person name="Dimitrov K.M."/>
            <person name="Suarez D.L."/>
            <person name="Swayne D.E."/>
        </authorList>
    </citation>
    <scope>NUCLEOTIDE SEQUENCE [LARGE SCALE GENOMIC DNA]</scope>
    <source>
        <strain evidence="1 2">ATCC 51113</strain>
    </source>
</reference>
<dbReference type="AlphaFoldDB" id="A0A1V8NS45"/>